<accession>A0AA88TSI1</accession>
<keyword evidence="4" id="KW-1185">Reference proteome</keyword>
<feature type="transmembrane region" description="Helical" evidence="2">
    <location>
        <begin position="88"/>
        <end position="110"/>
    </location>
</feature>
<keyword evidence="2" id="KW-0812">Transmembrane</keyword>
<name>A0AA88TSI1_9TELE</name>
<feature type="region of interest" description="Disordered" evidence="1">
    <location>
        <begin position="118"/>
        <end position="137"/>
    </location>
</feature>
<evidence type="ECO:0000313" key="3">
    <source>
        <dbReference type="EMBL" id="KAK2907192.1"/>
    </source>
</evidence>
<gene>
    <name evidence="3" type="ORF">Q8A67_006177</name>
</gene>
<dbReference type="EMBL" id="JAUYZG010000005">
    <property type="protein sequence ID" value="KAK2907192.1"/>
    <property type="molecule type" value="Genomic_DNA"/>
</dbReference>
<keyword evidence="2" id="KW-1133">Transmembrane helix</keyword>
<sequence>MDVEDVKDADPQWSNMCCTQGRGMMEDRVRDEDHTASHLSVDVVSSHRESNKHSNSEARKFSNGTKIYISVDSHQTESNDFKQHQTPWIILIITSVLLNVLLTIAVIGLVKGCLKATRRSKDTSEKPQSTTAAQNTNDPQYAEINFTKC</sequence>
<dbReference type="Proteomes" id="UP001187343">
    <property type="component" value="Unassembled WGS sequence"/>
</dbReference>
<organism evidence="3 4">
    <name type="scientific">Cirrhinus molitorella</name>
    <name type="common">mud carp</name>
    <dbReference type="NCBI Taxonomy" id="172907"/>
    <lineage>
        <taxon>Eukaryota</taxon>
        <taxon>Metazoa</taxon>
        <taxon>Chordata</taxon>
        <taxon>Craniata</taxon>
        <taxon>Vertebrata</taxon>
        <taxon>Euteleostomi</taxon>
        <taxon>Actinopterygii</taxon>
        <taxon>Neopterygii</taxon>
        <taxon>Teleostei</taxon>
        <taxon>Ostariophysi</taxon>
        <taxon>Cypriniformes</taxon>
        <taxon>Cyprinidae</taxon>
        <taxon>Labeoninae</taxon>
        <taxon>Labeonini</taxon>
        <taxon>Cirrhinus</taxon>
    </lineage>
</organism>
<reference evidence="3" key="1">
    <citation type="submission" date="2023-08" db="EMBL/GenBank/DDBJ databases">
        <title>Chromosome-level Genome Assembly of mud carp (Cirrhinus molitorella).</title>
        <authorList>
            <person name="Liu H."/>
        </authorList>
    </citation>
    <scope>NUCLEOTIDE SEQUENCE</scope>
    <source>
        <strain evidence="3">Prfri</strain>
        <tissue evidence="3">Muscle</tissue>
    </source>
</reference>
<evidence type="ECO:0000313" key="4">
    <source>
        <dbReference type="Proteomes" id="UP001187343"/>
    </source>
</evidence>
<keyword evidence="2" id="KW-0472">Membrane</keyword>
<protein>
    <submittedName>
        <fullName evidence="3">Uncharacterized protein</fullName>
    </submittedName>
</protein>
<evidence type="ECO:0000256" key="2">
    <source>
        <dbReference type="SAM" id="Phobius"/>
    </source>
</evidence>
<evidence type="ECO:0000256" key="1">
    <source>
        <dbReference type="SAM" id="MobiDB-lite"/>
    </source>
</evidence>
<proteinExistence type="predicted"/>
<comment type="caution">
    <text evidence="3">The sequence shown here is derived from an EMBL/GenBank/DDBJ whole genome shotgun (WGS) entry which is preliminary data.</text>
</comment>
<feature type="compositionally biased region" description="Polar residues" evidence="1">
    <location>
        <begin position="126"/>
        <end position="137"/>
    </location>
</feature>
<dbReference type="AlphaFoldDB" id="A0AA88TSI1"/>